<dbReference type="PANTHER" id="PTHR22777">
    <property type="entry name" value="HEMOLYSIN-RELATED"/>
    <property type="match status" value="1"/>
</dbReference>
<feature type="transmembrane region" description="Helical" evidence="12">
    <location>
        <begin position="61"/>
        <end position="85"/>
    </location>
</feature>
<feature type="domain" description="CNNM transmembrane" evidence="14">
    <location>
        <begin position="1"/>
        <end position="188"/>
    </location>
</feature>
<evidence type="ECO:0000256" key="1">
    <source>
        <dbReference type="ARBA" id="ARBA00004651"/>
    </source>
</evidence>
<feature type="domain" description="CBS" evidence="13">
    <location>
        <begin position="283"/>
        <end position="340"/>
    </location>
</feature>
<feature type="transmembrane region" description="Helical" evidence="12">
    <location>
        <begin position="92"/>
        <end position="110"/>
    </location>
</feature>
<dbReference type="PROSITE" id="PS51371">
    <property type="entry name" value="CBS"/>
    <property type="match status" value="2"/>
</dbReference>
<dbReference type="Proteomes" id="UP001206128">
    <property type="component" value="Unassembled WGS sequence"/>
</dbReference>
<keyword evidence="5" id="KW-0677">Repeat</keyword>
<evidence type="ECO:0000259" key="13">
    <source>
        <dbReference type="PROSITE" id="PS51371"/>
    </source>
</evidence>
<dbReference type="SMART" id="SM01091">
    <property type="entry name" value="CorC_HlyC"/>
    <property type="match status" value="1"/>
</dbReference>
<dbReference type="SUPFAM" id="SSF56176">
    <property type="entry name" value="FAD-binding/transporter-associated domain-like"/>
    <property type="match status" value="1"/>
</dbReference>
<evidence type="ECO:0000256" key="4">
    <source>
        <dbReference type="ARBA" id="ARBA00022692"/>
    </source>
</evidence>
<dbReference type="EMBL" id="JAMTCK010000004">
    <property type="protein sequence ID" value="MCP2165180.1"/>
    <property type="molecule type" value="Genomic_DNA"/>
</dbReference>
<feature type="compositionally biased region" description="Basic and acidic residues" evidence="11">
    <location>
        <begin position="475"/>
        <end position="491"/>
    </location>
</feature>
<keyword evidence="8 10" id="KW-0472">Membrane</keyword>
<dbReference type="InterPro" id="IPR002550">
    <property type="entry name" value="CNNM"/>
</dbReference>
<comment type="caution">
    <text evidence="15">The sequence shown here is derived from an EMBL/GenBank/DDBJ whole genome shotgun (WGS) entry which is preliminary data.</text>
</comment>
<evidence type="ECO:0000256" key="12">
    <source>
        <dbReference type="SAM" id="Phobius"/>
    </source>
</evidence>
<dbReference type="PROSITE" id="PS51846">
    <property type="entry name" value="CNNM"/>
    <property type="match status" value="1"/>
</dbReference>
<organism evidence="15 16">
    <name type="scientific">Goodfellowiella coeruleoviolacea</name>
    <dbReference type="NCBI Taxonomy" id="334858"/>
    <lineage>
        <taxon>Bacteria</taxon>
        <taxon>Bacillati</taxon>
        <taxon>Actinomycetota</taxon>
        <taxon>Actinomycetes</taxon>
        <taxon>Pseudonocardiales</taxon>
        <taxon>Pseudonocardiaceae</taxon>
        <taxon>Goodfellowiella</taxon>
    </lineage>
</organism>
<dbReference type="InterPro" id="IPR046342">
    <property type="entry name" value="CBS_dom_sf"/>
</dbReference>
<gene>
    <name evidence="15" type="ORF">LX83_002029</name>
</gene>
<evidence type="ECO:0000256" key="11">
    <source>
        <dbReference type="SAM" id="MobiDB-lite"/>
    </source>
</evidence>
<comment type="subcellular location">
    <subcellularLocation>
        <location evidence="1">Cell membrane</location>
        <topology evidence="1">Multi-pass membrane protein</topology>
    </subcellularLocation>
</comment>
<feature type="domain" description="CBS" evidence="13">
    <location>
        <begin position="207"/>
        <end position="266"/>
    </location>
</feature>
<dbReference type="PANTHER" id="PTHR22777:SF32">
    <property type="entry name" value="UPF0053 INNER MEMBRANE PROTEIN YFJD"/>
    <property type="match status" value="1"/>
</dbReference>
<dbReference type="Gene3D" id="3.30.465.10">
    <property type="match status" value="1"/>
</dbReference>
<dbReference type="GO" id="GO:0050660">
    <property type="term" value="F:flavin adenine dinucleotide binding"/>
    <property type="evidence" value="ECO:0007669"/>
    <property type="project" value="InterPro"/>
</dbReference>
<evidence type="ECO:0000259" key="14">
    <source>
        <dbReference type="PROSITE" id="PS51846"/>
    </source>
</evidence>
<evidence type="ECO:0000313" key="16">
    <source>
        <dbReference type="Proteomes" id="UP001206128"/>
    </source>
</evidence>
<sequence>MTTSSTTLLVIAVVLVLAAGVFAGAEAALGTVSRARAEALDRQGRFGASQLLTVLADRPRHINLLLLLRLGCELAATVLVTLVCLRAVHPGGVAVLVAVLGMLVVSYVLVGVGPRTLGRQHPYAIGLAVAGPVRVLGRVLGPLSRLLIMVGNAITPGRGFREGPFSSEVELRELVDMAQERGVVDAGEREMIHSVFELGDTVAREVMVPRTEIVWIEQHKSVRQALALSLRTGYTRVPVIGESVDDIVGVVNLKDLVRAAMSGDAGNGGDRAGDRTRTSVAELMRPASFVPDSKRLDELLREMQLTRNHMAIAVDEYGGTAGLLTIEDILEEIVGEITDESDTGERPPVEHLSDGTVRVSARLPVDDLDELFGTELDQHDVETVGGLLAQRLGRVPLPGTEAEIAGLRMRAEGGKDDRGRVRVTTVLIRPAGERRTGGEAQPGESAGSGGPTGHHGPNNGHNGHNNGHNGHGGRAGRDQQDGDEERNGNRG</sequence>
<dbReference type="Gene3D" id="3.10.580.10">
    <property type="entry name" value="CBS-domain"/>
    <property type="match status" value="1"/>
</dbReference>
<dbReference type="AlphaFoldDB" id="A0AAE3GD25"/>
<evidence type="ECO:0000256" key="10">
    <source>
        <dbReference type="PROSITE-ProRule" id="PRU01193"/>
    </source>
</evidence>
<dbReference type="RefSeq" id="WP_253769735.1">
    <property type="nucleotide sequence ID" value="NZ_JAMTCK010000004.1"/>
</dbReference>
<keyword evidence="7 9" id="KW-0129">CBS domain</keyword>
<dbReference type="CDD" id="cd04590">
    <property type="entry name" value="CBS_pair_CorC_HlyC_assoc"/>
    <property type="match status" value="1"/>
</dbReference>
<dbReference type="SUPFAM" id="SSF54631">
    <property type="entry name" value="CBS-domain pair"/>
    <property type="match status" value="1"/>
</dbReference>
<dbReference type="InterPro" id="IPR000644">
    <property type="entry name" value="CBS_dom"/>
</dbReference>
<keyword evidence="4 10" id="KW-0812">Transmembrane</keyword>
<evidence type="ECO:0000256" key="2">
    <source>
        <dbReference type="ARBA" id="ARBA00006337"/>
    </source>
</evidence>
<evidence type="ECO:0000256" key="9">
    <source>
        <dbReference type="PROSITE-ProRule" id="PRU00703"/>
    </source>
</evidence>
<dbReference type="InterPro" id="IPR044751">
    <property type="entry name" value="Ion_transp-like_CBS"/>
</dbReference>
<evidence type="ECO:0000256" key="6">
    <source>
        <dbReference type="ARBA" id="ARBA00022989"/>
    </source>
</evidence>
<dbReference type="Pfam" id="PF01595">
    <property type="entry name" value="CNNM"/>
    <property type="match status" value="1"/>
</dbReference>
<proteinExistence type="inferred from homology"/>
<dbReference type="InterPro" id="IPR036318">
    <property type="entry name" value="FAD-bd_PCMH-like_sf"/>
</dbReference>
<evidence type="ECO:0000313" key="15">
    <source>
        <dbReference type="EMBL" id="MCP2165180.1"/>
    </source>
</evidence>
<dbReference type="Pfam" id="PF03471">
    <property type="entry name" value="CorC_HlyC"/>
    <property type="match status" value="1"/>
</dbReference>
<protein>
    <submittedName>
        <fullName evidence="15">Hemolysin, contains CBS domains</fullName>
    </submittedName>
</protein>
<feature type="compositionally biased region" description="Low complexity" evidence="11">
    <location>
        <begin position="454"/>
        <end position="468"/>
    </location>
</feature>
<accession>A0AAE3GD25</accession>
<keyword evidence="6 10" id="KW-1133">Transmembrane helix</keyword>
<dbReference type="InterPro" id="IPR016169">
    <property type="entry name" value="FAD-bd_PCMH_sub2"/>
</dbReference>
<dbReference type="GO" id="GO:0005886">
    <property type="term" value="C:plasma membrane"/>
    <property type="evidence" value="ECO:0007669"/>
    <property type="project" value="UniProtKB-SubCell"/>
</dbReference>
<evidence type="ECO:0000256" key="7">
    <source>
        <dbReference type="ARBA" id="ARBA00023122"/>
    </source>
</evidence>
<dbReference type="InterPro" id="IPR005170">
    <property type="entry name" value="Transptr-assoc_dom"/>
</dbReference>
<evidence type="ECO:0000256" key="8">
    <source>
        <dbReference type="ARBA" id="ARBA00023136"/>
    </source>
</evidence>
<evidence type="ECO:0000256" key="5">
    <source>
        <dbReference type="ARBA" id="ARBA00022737"/>
    </source>
</evidence>
<feature type="region of interest" description="Disordered" evidence="11">
    <location>
        <begin position="428"/>
        <end position="491"/>
    </location>
</feature>
<keyword evidence="3" id="KW-1003">Cell membrane</keyword>
<dbReference type="FunFam" id="3.10.580.10:FF:000002">
    <property type="entry name" value="Magnesium/cobalt efflux protein CorC"/>
    <property type="match status" value="1"/>
</dbReference>
<name>A0AAE3GD25_9PSEU</name>
<dbReference type="Pfam" id="PF00571">
    <property type="entry name" value="CBS"/>
    <property type="match status" value="2"/>
</dbReference>
<evidence type="ECO:0000256" key="3">
    <source>
        <dbReference type="ARBA" id="ARBA00022475"/>
    </source>
</evidence>
<keyword evidence="16" id="KW-1185">Reference proteome</keyword>
<reference evidence="15" key="1">
    <citation type="submission" date="2022-06" db="EMBL/GenBank/DDBJ databases">
        <title>Genomic Encyclopedia of Archaeal and Bacterial Type Strains, Phase II (KMG-II): from individual species to whole genera.</title>
        <authorList>
            <person name="Goeker M."/>
        </authorList>
    </citation>
    <scope>NUCLEOTIDE SEQUENCE</scope>
    <source>
        <strain evidence="15">DSM 43935</strain>
    </source>
</reference>
<comment type="similarity">
    <text evidence="2">Belongs to the UPF0053 family.</text>
</comment>